<dbReference type="SUPFAM" id="SSF81296">
    <property type="entry name" value="E set domains"/>
    <property type="match status" value="1"/>
</dbReference>
<reference evidence="3 4" key="1">
    <citation type="journal article" date="2013" name="BMC Genomics">
        <title>Reconstruction of the lipid metabolism for the microalga Monoraphidium neglectum from its genome sequence reveals characteristics suitable for biofuel production.</title>
        <authorList>
            <person name="Bogen C."/>
            <person name="Al-Dilaimi A."/>
            <person name="Albersmeier A."/>
            <person name="Wichmann J."/>
            <person name="Grundmann M."/>
            <person name="Rupp O."/>
            <person name="Lauersen K.J."/>
            <person name="Blifernez-Klassen O."/>
            <person name="Kalinowski J."/>
            <person name="Goesmann A."/>
            <person name="Mussgnug J.H."/>
            <person name="Kruse O."/>
        </authorList>
    </citation>
    <scope>NUCLEOTIDE SEQUENCE [LARGE SCALE GENOMIC DNA]</scope>
    <source>
        <strain evidence="3 4">SAG 48.87</strain>
    </source>
</reference>
<dbReference type="AlphaFoldDB" id="A0A0D2K8F8"/>
<gene>
    <name evidence="3" type="ORF">MNEG_1450</name>
</gene>
<dbReference type="Gene3D" id="2.60.40.10">
    <property type="entry name" value="Immunoglobulins"/>
    <property type="match status" value="1"/>
</dbReference>
<evidence type="ECO:0000313" key="3">
    <source>
        <dbReference type="EMBL" id="KIZ06503.1"/>
    </source>
</evidence>
<dbReference type="InterPro" id="IPR014756">
    <property type="entry name" value="Ig_E-set"/>
</dbReference>
<proteinExistence type="inferred from homology"/>
<dbReference type="STRING" id="145388.A0A0D2K8F8"/>
<dbReference type="InterPro" id="IPR004193">
    <property type="entry name" value="Glyco_hydro_13_N"/>
</dbReference>
<dbReference type="Proteomes" id="UP000054498">
    <property type="component" value="Unassembled WGS sequence"/>
</dbReference>
<evidence type="ECO:0000259" key="2">
    <source>
        <dbReference type="Pfam" id="PF02922"/>
    </source>
</evidence>
<dbReference type="RefSeq" id="XP_013905522.1">
    <property type="nucleotide sequence ID" value="XM_014050068.1"/>
</dbReference>
<dbReference type="GO" id="GO:0005975">
    <property type="term" value="P:carbohydrate metabolic process"/>
    <property type="evidence" value="ECO:0007669"/>
    <property type="project" value="InterPro"/>
</dbReference>
<dbReference type="SUPFAM" id="SSF51445">
    <property type="entry name" value="(Trans)glycosidases"/>
    <property type="match status" value="1"/>
</dbReference>
<comment type="similarity">
    <text evidence="1">Belongs to the glycosyl hydrolase 13 family.</text>
</comment>
<keyword evidence="3" id="KW-0378">Hydrolase</keyword>
<dbReference type="Pfam" id="PF02922">
    <property type="entry name" value="CBM_48"/>
    <property type="match status" value="1"/>
</dbReference>
<name>A0A0D2K8F8_9CHLO</name>
<keyword evidence="3" id="KW-0326">Glycosidase</keyword>
<dbReference type="InterPro" id="IPR013783">
    <property type="entry name" value="Ig-like_fold"/>
</dbReference>
<dbReference type="KEGG" id="mng:MNEG_1450"/>
<evidence type="ECO:0000313" key="4">
    <source>
        <dbReference type="Proteomes" id="UP000054498"/>
    </source>
</evidence>
<protein>
    <submittedName>
        <fullName evidence="3">Glycogen operon protein GlgX</fullName>
        <ecNumber evidence="3">3.2.1.-</ecNumber>
    </submittedName>
</protein>
<dbReference type="EC" id="3.2.1.-" evidence="3"/>
<dbReference type="EMBL" id="KK100364">
    <property type="protein sequence ID" value="KIZ06503.1"/>
    <property type="molecule type" value="Genomic_DNA"/>
</dbReference>
<dbReference type="OrthoDB" id="204980at2759"/>
<organism evidence="3 4">
    <name type="scientific">Monoraphidium neglectum</name>
    <dbReference type="NCBI Taxonomy" id="145388"/>
    <lineage>
        <taxon>Eukaryota</taxon>
        <taxon>Viridiplantae</taxon>
        <taxon>Chlorophyta</taxon>
        <taxon>core chlorophytes</taxon>
        <taxon>Chlorophyceae</taxon>
        <taxon>CS clade</taxon>
        <taxon>Sphaeropleales</taxon>
        <taxon>Selenastraceae</taxon>
        <taxon>Monoraphidium</taxon>
    </lineage>
</organism>
<dbReference type="GO" id="GO:0004553">
    <property type="term" value="F:hydrolase activity, hydrolyzing O-glycosyl compounds"/>
    <property type="evidence" value="ECO:0007669"/>
    <property type="project" value="InterPro"/>
</dbReference>
<dbReference type="GeneID" id="25732068"/>
<dbReference type="PANTHER" id="PTHR43002">
    <property type="entry name" value="GLYCOGEN DEBRANCHING ENZYME"/>
    <property type="match status" value="1"/>
</dbReference>
<evidence type="ECO:0000256" key="1">
    <source>
        <dbReference type="ARBA" id="ARBA00008061"/>
    </source>
</evidence>
<dbReference type="Gene3D" id="3.20.20.80">
    <property type="entry name" value="Glycosidases"/>
    <property type="match status" value="1"/>
</dbReference>
<dbReference type="InterPro" id="IPR017853">
    <property type="entry name" value="GH"/>
</dbReference>
<keyword evidence="4" id="KW-1185">Reference proteome</keyword>
<dbReference type="CDD" id="cd02856">
    <property type="entry name" value="E_set_GDE_Isoamylase_N"/>
    <property type="match status" value="1"/>
</dbReference>
<sequence length="564" mass="58419">MGTGNPEPLGPSLVAVTSGAGPEATCTLNFAVFSRHASSMSLAILRRDGAGYLEVALDPATHRTGDVWHVELQGLRNVGGLCYGWRASGDKTWADGGSFHPAYIMLDPYCPRALPVTLPQAAYDAAPLLPPQGRLPGPVLLGSLSHLTEAFDWGMSPAPGPRRSLEESVLLELDVADFTAGPSAERLVPLDHRGTYLGVIDRLPDIVASGATAVVLSNVFLSSLTAAPPHDPDEEEGASVAWPSTGGQLRRPLSFMAPEVALVAGPDPAAAASQLKAVVAALHGAGLEVLLEAEFCLTAEVAGGAGGRLQSMAGLDGDMYVRGGGGPGARGVLNTGQPVVRQLVRSALRHWVSEFRVDGFVLVNAENLAQDPLGAVRDSPPLLEELAADPVLRDAKIIASGNDGGLLPRGGERGVPHYGVLAEWNGRFARDIIALLRDNAGGRLSALATRLMGSPDLTAARWDAGLPGGLAAGRRPGYSVNALSAPGGPALLSLAGGDEDLERGEVVARSLLVAAAVAQGTPALSGSVLARAGLRRFAAAALQLRRKYRHLLAPPLLDSPRDIT</sequence>
<dbReference type="InterPro" id="IPR044505">
    <property type="entry name" value="GlgX_Isoamylase_N_E_set"/>
</dbReference>
<feature type="domain" description="Glycoside hydrolase family 13 N-terminal" evidence="2">
    <location>
        <begin position="26"/>
        <end position="109"/>
    </location>
</feature>
<accession>A0A0D2K8F8</accession>